<protein>
    <recommendedName>
        <fullName evidence="13">Rx N-terminal domain-containing protein</fullName>
    </recommendedName>
</protein>
<dbReference type="Gene3D" id="3.80.10.10">
    <property type="entry name" value="Ribonuclease Inhibitor"/>
    <property type="match status" value="1"/>
</dbReference>
<dbReference type="EMBL" id="BQKI01000011">
    <property type="protein sequence ID" value="GJN04768.1"/>
    <property type="molecule type" value="Genomic_DNA"/>
</dbReference>
<dbReference type="PANTHER" id="PTHR23155">
    <property type="entry name" value="DISEASE RESISTANCE PROTEIN RP"/>
    <property type="match status" value="1"/>
</dbReference>
<comment type="caution">
    <text evidence="11">The sequence shown here is derived from an EMBL/GenBank/DDBJ whole genome shotgun (WGS) entry which is preliminary data.</text>
</comment>
<reference evidence="11" key="2">
    <citation type="submission" date="2021-12" db="EMBL/GenBank/DDBJ databases">
        <title>Resequencing data analysis of finger millet.</title>
        <authorList>
            <person name="Hatakeyama M."/>
            <person name="Aluri S."/>
            <person name="Balachadran M.T."/>
            <person name="Sivarajan S.R."/>
            <person name="Poveda L."/>
            <person name="Shimizu-Inatsugi R."/>
            <person name="Schlapbach R."/>
            <person name="Sreeman S.M."/>
            <person name="Shimizu K.K."/>
        </authorList>
    </citation>
    <scope>NUCLEOTIDE SEQUENCE</scope>
</reference>
<gene>
    <name evidence="11" type="primary">ga22340</name>
    <name evidence="11" type="ORF">PR202_ga22340</name>
</gene>
<evidence type="ECO:0000256" key="6">
    <source>
        <dbReference type="ARBA" id="ARBA00023054"/>
    </source>
</evidence>
<feature type="domain" description="Disease resistance N-terminal" evidence="8">
    <location>
        <begin position="12"/>
        <end position="89"/>
    </location>
</feature>
<evidence type="ECO:0000256" key="7">
    <source>
        <dbReference type="SAM" id="MobiDB-lite"/>
    </source>
</evidence>
<evidence type="ECO:0000259" key="9">
    <source>
        <dbReference type="Pfam" id="PF23559"/>
    </source>
</evidence>
<dbReference type="InterPro" id="IPR027417">
    <property type="entry name" value="P-loop_NTPase"/>
</dbReference>
<evidence type="ECO:0000259" key="10">
    <source>
        <dbReference type="Pfam" id="PF23598"/>
    </source>
</evidence>
<dbReference type="InterPro" id="IPR055414">
    <property type="entry name" value="LRR_R13L4/SHOC2-like"/>
</dbReference>
<dbReference type="Pfam" id="PF23598">
    <property type="entry name" value="LRR_14"/>
    <property type="match status" value="1"/>
</dbReference>
<keyword evidence="5" id="KW-0611">Plant defense</keyword>
<evidence type="ECO:0000256" key="5">
    <source>
        <dbReference type="ARBA" id="ARBA00022821"/>
    </source>
</evidence>
<dbReference type="Pfam" id="PF18052">
    <property type="entry name" value="Rx_N"/>
    <property type="match status" value="1"/>
</dbReference>
<keyword evidence="4" id="KW-0547">Nucleotide-binding</keyword>
<keyword evidence="3" id="KW-0677">Repeat</keyword>
<dbReference type="Gene3D" id="3.40.50.300">
    <property type="entry name" value="P-loop containing nucleotide triphosphate hydrolases"/>
    <property type="match status" value="1"/>
</dbReference>
<evidence type="ECO:0000256" key="4">
    <source>
        <dbReference type="ARBA" id="ARBA00022741"/>
    </source>
</evidence>
<keyword evidence="6" id="KW-0175">Coiled coil</keyword>
<feature type="domain" description="Disease resistance protein winged helix" evidence="9">
    <location>
        <begin position="500"/>
        <end position="571"/>
    </location>
</feature>
<dbReference type="InterPro" id="IPR044974">
    <property type="entry name" value="Disease_R_plants"/>
</dbReference>
<evidence type="ECO:0000256" key="2">
    <source>
        <dbReference type="ARBA" id="ARBA00022614"/>
    </source>
</evidence>
<dbReference type="SUPFAM" id="SSF52047">
    <property type="entry name" value="RNI-like"/>
    <property type="match status" value="1"/>
</dbReference>
<dbReference type="PANTHER" id="PTHR23155:SF1062">
    <property type="entry name" value="OS11G0579400 PROTEIN"/>
    <property type="match status" value="1"/>
</dbReference>
<dbReference type="InterPro" id="IPR058922">
    <property type="entry name" value="WHD_DRP"/>
</dbReference>
<keyword evidence="2" id="KW-0433">Leucine-rich repeat</keyword>
<dbReference type="InterPro" id="IPR041118">
    <property type="entry name" value="Rx_N"/>
</dbReference>
<evidence type="ECO:0000256" key="3">
    <source>
        <dbReference type="ARBA" id="ARBA00022737"/>
    </source>
</evidence>
<reference evidence="11" key="1">
    <citation type="journal article" date="2018" name="DNA Res.">
        <title>Multiple hybrid de novo genome assembly of finger millet, an orphan allotetraploid crop.</title>
        <authorList>
            <person name="Hatakeyama M."/>
            <person name="Aluri S."/>
            <person name="Balachadran M.T."/>
            <person name="Sivarajan S.R."/>
            <person name="Patrignani A."/>
            <person name="Gruter S."/>
            <person name="Poveda L."/>
            <person name="Shimizu-Inatsugi R."/>
            <person name="Baeten J."/>
            <person name="Francoijs K.J."/>
            <person name="Nataraja K.N."/>
            <person name="Reddy Y.A.N."/>
            <person name="Phadnis S."/>
            <person name="Ravikumar R.L."/>
            <person name="Schlapbach R."/>
            <person name="Sreeman S.M."/>
            <person name="Shimizu K.K."/>
        </authorList>
    </citation>
    <scope>NUCLEOTIDE SEQUENCE</scope>
</reference>
<organism evidence="11 12">
    <name type="scientific">Eleusine coracana subsp. coracana</name>
    <dbReference type="NCBI Taxonomy" id="191504"/>
    <lineage>
        <taxon>Eukaryota</taxon>
        <taxon>Viridiplantae</taxon>
        <taxon>Streptophyta</taxon>
        <taxon>Embryophyta</taxon>
        <taxon>Tracheophyta</taxon>
        <taxon>Spermatophyta</taxon>
        <taxon>Magnoliopsida</taxon>
        <taxon>Liliopsida</taxon>
        <taxon>Poales</taxon>
        <taxon>Poaceae</taxon>
        <taxon>PACMAD clade</taxon>
        <taxon>Chloridoideae</taxon>
        <taxon>Cynodonteae</taxon>
        <taxon>Eleusininae</taxon>
        <taxon>Eleusine</taxon>
    </lineage>
</organism>
<dbReference type="CDD" id="cd14798">
    <property type="entry name" value="RX-CC_like"/>
    <property type="match status" value="1"/>
</dbReference>
<dbReference type="AlphaFoldDB" id="A0AAV5D1F5"/>
<name>A0AAV5D1F5_ELECO</name>
<evidence type="ECO:0000313" key="11">
    <source>
        <dbReference type="EMBL" id="GJN04768.1"/>
    </source>
</evidence>
<dbReference type="InterPro" id="IPR038005">
    <property type="entry name" value="RX-like_CC"/>
</dbReference>
<feature type="domain" description="Disease resistance R13L4/SHOC-2-like LRR" evidence="10">
    <location>
        <begin position="632"/>
        <end position="766"/>
    </location>
</feature>
<feature type="compositionally biased region" description="Polar residues" evidence="7">
    <location>
        <begin position="606"/>
        <end position="615"/>
    </location>
</feature>
<feature type="compositionally biased region" description="Basic and acidic residues" evidence="7">
    <location>
        <begin position="785"/>
        <end position="809"/>
    </location>
</feature>
<accession>A0AAV5D1F5</accession>
<dbReference type="GO" id="GO:0098542">
    <property type="term" value="P:defense response to other organism"/>
    <property type="evidence" value="ECO:0007669"/>
    <property type="project" value="TreeGrafter"/>
</dbReference>
<proteinExistence type="inferred from homology"/>
<dbReference type="Proteomes" id="UP001054889">
    <property type="component" value="Unassembled WGS sequence"/>
</dbReference>
<sequence length="853" mass="97146">MADMVLGSAQGAVDSLLGRLTSALAGEAQLLSGVRNDVQFIKDEMESMNGFLKHIAETGKGESDHQVRAWMKQVADVAYHSQNYVDLYVKSLGVCTTAAGQNGICGYLRRLPQMVKTLPMRHRIATQIRELKIRAQEVGERRLRYGVEVPVSGGHGNESVNMTPSGADDSVVEEGTMAWAEIEPASFESFTVKTWIAENGDGTKLQKHGIPRVIALVGDKEETAHFARVALEDPWLTSTCSLDRKELIQLGQGYDPDLLAQKIQKKLSGQPDELSVTDDHLATGDDSITYDTIIRKHRQLVDSLMYSTATRAANFLLYVVGIINPRTLVMRHLQQKGKGKRFLLVLHDVQDTSIWDQIKSVFSDSNWSPDSAILVTTQDVQYAYPFIPYEIYILKSMHTELYNYSNYIADFYLDNKAIVHQGTHMKPVLKEIFKRLCRQISECKLFIYALSANPNRSQAELQTLRDNLDYASPDNHKEMLKFIYKGMSISCRDCMLYLSIFHGRAAIKRGRLLRRWVAEGMITKRGRLSTLDEAKQCFDVLVAHGCVMPSETDVTGKVKSYVIHDLVTEIARDENFVLDNLSPGLAHRLSIRSALELQQGAQKQYATHSKGSWKSNRVKKTSQPETDESNAIKVFFKSLPSSPELRLLEVLDLEDCKELMNSHLKSICDNVFKLKYLSIRRTDIVLPKQLGKLLFLETLDIRQTKIETLTKGGYVVLPKLKHLLATRHNDRRNHESNPEESFFTVKMPKNVRAMTELQVLSHMEVSGEVAYKRLAMPTRGRGRRPQKEGNERVRRNEQRDWTFTRRRPAEACSISGGRRPFGRRQRRRRQGILELRRLRQKQTRNRGGRRTDR</sequence>
<dbReference type="Pfam" id="PF23559">
    <property type="entry name" value="WHD_DRP"/>
    <property type="match status" value="1"/>
</dbReference>
<dbReference type="InterPro" id="IPR032675">
    <property type="entry name" value="LRR_dom_sf"/>
</dbReference>
<evidence type="ECO:0000313" key="12">
    <source>
        <dbReference type="Proteomes" id="UP001054889"/>
    </source>
</evidence>
<evidence type="ECO:0000259" key="8">
    <source>
        <dbReference type="Pfam" id="PF18052"/>
    </source>
</evidence>
<comment type="similarity">
    <text evidence="1">Belongs to the disease resistance NB-LRR family.</text>
</comment>
<dbReference type="SUPFAM" id="SSF52540">
    <property type="entry name" value="P-loop containing nucleoside triphosphate hydrolases"/>
    <property type="match status" value="1"/>
</dbReference>
<dbReference type="Gene3D" id="1.10.10.10">
    <property type="entry name" value="Winged helix-like DNA-binding domain superfamily/Winged helix DNA-binding domain"/>
    <property type="match status" value="1"/>
</dbReference>
<evidence type="ECO:0008006" key="13">
    <source>
        <dbReference type="Google" id="ProtNLM"/>
    </source>
</evidence>
<keyword evidence="12" id="KW-1185">Reference proteome</keyword>
<dbReference type="GO" id="GO:0000166">
    <property type="term" value="F:nucleotide binding"/>
    <property type="evidence" value="ECO:0007669"/>
    <property type="project" value="UniProtKB-KW"/>
</dbReference>
<dbReference type="InterPro" id="IPR036388">
    <property type="entry name" value="WH-like_DNA-bd_sf"/>
</dbReference>
<feature type="region of interest" description="Disordered" evidence="7">
    <location>
        <begin position="606"/>
        <end position="625"/>
    </location>
</feature>
<feature type="region of interest" description="Disordered" evidence="7">
    <location>
        <begin position="776"/>
        <end position="828"/>
    </location>
</feature>
<evidence type="ECO:0000256" key="1">
    <source>
        <dbReference type="ARBA" id="ARBA00008894"/>
    </source>
</evidence>
<dbReference type="Gene3D" id="1.20.5.4130">
    <property type="match status" value="1"/>
</dbReference>